<protein>
    <submittedName>
        <fullName evidence="2">36906_t:CDS:1</fullName>
    </submittedName>
</protein>
<feature type="chain" id="PRO_5047003591" evidence="1">
    <location>
        <begin position="23"/>
        <end position="85"/>
    </location>
</feature>
<feature type="signal peptide" evidence="1">
    <location>
        <begin position="1"/>
        <end position="22"/>
    </location>
</feature>
<reference evidence="2 3" key="1">
    <citation type="submission" date="2021-06" db="EMBL/GenBank/DDBJ databases">
        <authorList>
            <person name="Kallberg Y."/>
            <person name="Tangrot J."/>
            <person name="Rosling A."/>
        </authorList>
    </citation>
    <scope>NUCLEOTIDE SEQUENCE [LARGE SCALE GENOMIC DNA]</scope>
    <source>
        <strain evidence="2 3">120-4 pot B 10/14</strain>
    </source>
</reference>
<sequence>MWFSSTKARIWLVLLMVSGNKTVVVRTNSLEAIADEKMDKREELQFVNESNKYSQDEGYKAKAEKNICRGQSVVKMLFMMEASQD</sequence>
<evidence type="ECO:0000313" key="3">
    <source>
        <dbReference type="Proteomes" id="UP000789901"/>
    </source>
</evidence>
<evidence type="ECO:0000256" key="1">
    <source>
        <dbReference type="SAM" id="SignalP"/>
    </source>
</evidence>
<keyword evidence="1" id="KW-0732">Signal</keyword>
<organism evidence="2 3">
    <name type="scientific">Gigaspora margarita</name>
    <dbReference type="NCBI Taxonomy" id="4874"/>
    <lineage>
        <taxon>Eukaryota</taxon>
        <taxon>Fungi</taxon>
        <taxon>Fungi incertae sedis</taxon>
        <taxon>Mucoromycota</taxon>
        <taxon>Glomeromycotina</taxon>
        <taxon>Glomeromycetes</taxon>
        <taxon>Diversisporales</taxon>
        <taxon>Gigasporaceae</taxon>
        <taxon>Gigaspora</taxon>
    </lineage>
</organism>
<dbReference type="EMBL" id="CAJVQB010008008">
    <property type="protein sequence ID" value="CAG8712668.1"/>
    <property type="molecule type" value="Genomic_DNA"/>
</dbReference>
<proteinExistence type="predicted"/>
<keyword evidence="3" id="KW-1185">Reference proteome</keyword>
<comment type="caution">
    <text evidence="2">The sequence shown here is derived from an EMBL/GenBank/DDBJ whole genome shotgun (WGS) entry which is preliminary data.</text>
</comment>
<name>A0ABN7V1I1_GIGMA</name>
<accession>A0ABN7V1I1</accession>
<evidence type="ECO:0000313" key="2">
    <source>
        <dbReference type="EMBL" id="CAG8712668.1"/>
    </source>
</evidence>
<dbReference type="Proteomes" id="UP000789901">
    <property type="component" value="Unassembled WGS sequence"/>
</dbReference>
<gene>
    <name evidence="2" type="ORF">GMARGA_LOCUS12867</name>
</gene>